<dbReference type="EMBL" id="QNRK01000006">
    <property type="protein sequence ID" value="RBP16053.1"/>
    <property type="molecule type" value="Genomic_DNA"/>
</dbReference>
<protein>
    <submittedName>
        <fullName evidence="7">Amino acid/amide ABC transporter substrate-binding protein (HAAT family)</fullName>
    </submittedName>
</protein>
<dbReference type="Pfam" id="PF13458">
    <property type="entry name" value="Peripla_BP_6"/>
    <property type="match status" value="1"/>
</dbReference>
<dbReference type="InterPro" id="IPR000709">
    <property type="entry name" value="Leu_Ile_Val-bd"/>
</dbReference>
<dbReference type="SUPFAM" id="SSF53822">
    <property type="entry name" value="Periplasmic binding protein-like I"/>
    <property type="match status" value="1"/>
</dbReference>
<dbReference type="CDD" id="cd06338">
    <property type="entry name" value="PBP1_ABC_ligand_binding-like"/>
    <property type="match status" value="1"/>
</dbReference>
<dbReference type="Gene3D" id="3.40.50.2300">
    <property type="match status" value="2"/>
</dbReference>
<comment type="caution">
    <text evidence="7">The sequence shown here is derived from an EMBL/GenBank/DDBJ whole genome shotgun (WGS) entry which is preliminary data.</text>
</comment>
<feature type="signal peptide" evidence="5">
    <location>
        <begin position="1"/>
        <end position="30"/>
    </location>
</feature>
<dbReference type="PANTHER" id="PTHR30483:SF6">
    <property type="entry name" value="PERIPLASMIC BINDING PROTEIN OF ABC TRANSPORTER FOR NATURAL AMINO ACIDS"/>
    <property type="match status" value="1"/>
</dbReference>
<keyword evidence="3 5" id="KW-0732">Signal</keyword>
<evidence type="ECO:0000256" key="3">
    <source>
        <dbReference type="ARBA" id="ARBA00022729"/>
    </source>
</evidence>
<evidence type="ECO:0000256" key="1">
    <source>
        <dbReference type="ARBA" id="ARBA00010062"/>
    </source>
</evidence>
<proteinExistence type="inferred from homology"/>
<dbReference type="RefSeq" id="WP_113888390.1">
    <property type="nucleotide sequence ID" value="NZ_QNRK01000006.1"/>
</dbReference>
<keyword evidence="8" id="KW-1185">Reference proteome</keyword>
<organism evidence="7 8">
    <name type="scientific">Roseiarcus fermentans</name>
    <dbReference type="NCBI Taxonomy" id="1473586"/>
    <lineage>
        <taxon>Bacteria</taxon>
        <taxon>Pseudomonadati</taxon>
        <taxon>Pseudomonadota</taxon>
        <taxon>Alphaproteobacteria</taxon>
        <taxon>Hyphomicrobiales</taxon>
        <taxon>Roseiarcaceae</taxon>
        <taxon>Roseiarcus</taxon>
    </lineage>
</organism>
<reference evidence="7 8" key="1">
    <citation type="submission" date="2018-06" db="EMBL/GenBank/DDBJ databases">
        <title>Genomic Encyclopedia of Type Strains, Phase IV (KMG-IV): sequencing the most valuable type-strain genomes for metagenomic binning, comparative biology and taxonomic classification.</title>
        <authorList>
            <person name="Goeker M."/>
        </authorList>
    </citation>
    <scope>NUCLEOTIDE SEQUENCE [LARGE SCALE GENOMIC DNA]</scope>
    <source>
        <strain evidence="7 8">DSM 24875</strain>
    </source>
</reference>
<comment type="similarity">
    <text evidence="1">Belongs to the leucine-binding protein family.</text>
</comment>
<accession>A0A366FMX2</accession>
<gene>
    <name evidence="7" type="ORF">DFR50_10614</name>
</gene>
<keyword evidence="2" id="KW-0813">Transport</keyword>
<evidence type="ECO:0000256" key="5">
    <source>
        <dbReference type="SAM" id="SignalP"/>
    </source>
</evidence>
<dbReference type="InterPro" id="IPR051010">
    <property type="entry name" value="BCAA_transport"/>
</dbReference>
<dbReference type="PRINTS" id="PR00337">
    <property type="entry name" value="LEUILEVALBP"/>
</dbReference>
<dbReference type="Proteomes" id="UP000253529">
    <property type="component" value="Unassembled WGS sequence"/>
</dbReference>
<evidence type="ECO:0000313" key="8">
    <source>
        <dbReference type="Proteomes" id="UP000253529"/>
    </source>
</evidence>
<keyword evidence="4" id="KW-0029">Amino-acid transport</keyword>
<dbReference type="AlphaFoldDB" id="A0A366FMX2"/>
<sequence>MRQKVSVLRRLGGCAIAVLAGALAATSALAADPIKIGFSMAQSGPLAGSGKSALLAMKIWAEDQNAKGGLLGRPVELVYYDDQSNPANVPPIYTKLLDVDKVDLINSGYATPIIAAALPIAMQHDMVLMGLFGLANNAKLNYDKYFSMAPTGEDPAKVATKPFFDVADQLVPKPSTIAVITPDIQFGHSVLEGTRAAAEARGMKIVYDRTFPPSMTDFSTLVREVQATNPDLVVVGTQPGQSINVARAIAEVGLNARMIGGSMTGLQTTDAETILGPQINGLVNFAYWLPAPKLQFPGSMDFLAKYQAKAKAAGVDPIGYYVAPWAYADLQILAAAVEGTKSLEGDKLGAFIHANTFKTIIGDVQFGPGGEWAKPRTFLIQFQNVKSKDANEFTGTDHLVLVGPPDMKTGDLITPFDKARQ</sequence>
<dbReference type="InterPro" id="IPR028082">
    <property type="entry name" value="Peripla_BP_I"/>
</dbReference>
<dbReference type="PANTHER" id="PTHR30483">
    <property type="entry name" value="LEUCINE-SPECIFIC-BINDING PROTEIN"/>
    <property type="match status" value="1"/>
</dbReference>
<feature type="domain" description="Leucine-binding protein" evidence="6">
    <location>
        <begin position="33"/>
        <end position="368"/>
    </location>
</feature>
<dbReference type="GO" id="GO:0006865">
    <property type="term" value="P:amino acid transport"/>
    <property type="evidence" value="ECO:0007669"/>
    <property type="project" value="UniProtKB-KW"/>
</dbReference>
<evidence type="ECO:0000259" key="6">
    <source>
        <dbReference type="Pfam" id="PF13458"/>
    </source>
</evidence>
<evidence type="ECO:0000313" key="7">
    <source>
        <dbReference type="EMBL" id="RBP16053.1"/>
    </source>
</evidence>
<dbReference type="InterPro" id="IPR028081">
    <property type="entry name" value="Leu-bd"/>
</dbReference>
<evidence type="ECO:0000256" key="4">
    <source>
        <dbReference type="ARBA" id="ARBA00022970"/>
    </source>
</evidence>
<feature type="chain" id="PRO_5016876221" evidence="5">
    <location>
        <begin position="31"/>
        <end position="421"/>
    </location>
</feature>
<evidence type="ECO:0000256" key="2">
    <source>
        <dbReference type="ARBA" id="ARBA00022448"/>
    </source>
</evidence>
<name>A0A366FMX2_9HYPH</name>
<dbReference type="OrthoDB" id="5415167at2"/>